<sequence length="84" mass="9008">MRSLQGPGPPPLSASLRRPFVGPLAWQAFGLGCTRPWSPSPSHSSLSEDRGALSRQLSTQPLPATPMSIGFCGRNRRFSSLLSC</sequence>
<organism evidence="2 3">
    <name type="scientific">Granulicella mallensis</name>
    <dbReference type="NCBI Taxonomy" id="940614"/>
    <lineage>
        <taxon>Bacteria</taxon>
        <taxon>Pseudomonadati</taxon>
        <taxon>Acidobacteriota</taxon>
        <taxon>Terriglobia</taxon>
        <taxon>Terriglobales</taxon>
        <taxon>Acidobacteriaceae</taxon>
        <taxon>Granulicella</taxon>
    </lineage>
</organism>
<name>A0A7W7ZQT2_9BACT</name>
<evidence type="ECO:0000313" key="2">
    <source>
        <dbReference type="EMBL" id="MBB5064388.1"/>
    </source>
</evidence>
<evidence type="ECO:0000313" key="3">
    <source>
        <dbReference type="Proteomes" id="UP000584867"/>
    </source>
</evidence>
<proteinExistence type="predicted"/>
<dbReference type="PROSITE" id="PS51257">
    <property type="entry name" value="PROKAR_LIPOPROTEIN"/>
    <property type="match status" value="1"/>
</dbReference>
<comment type="caution">
    <text evidence="2">The sequence shown here is derived from an EMBL/GenBank/DDBJ whole genome shotgun (WGS) entry which is preliminary data.</text>
</comment>
<gene>
    <name evidence="2" type="ORF">HDF15_002742</name>
</gene>
<feature type="compositionally biased region" description="Low complexity" evidence="1">
    <location>
        <begin position="36"/>
        <end position="45"/>
    </location>
</feature>
<protein>
    <submittedName>
        <fullName evidence="2">Uncharacterized protein</fullName>
    </submittedName>
</protein>
<feature type="region of interest" description="Disordered" evidence="1">
    <location>
        <begin position="36"/>
        <end position="61"/>
    </location>
</feature>
<dbReference type="Proteomes" id="UP000584867">
    <property type="component" value="Unassembled WGS sequence"/>
</dbReference>
<dbReference type="AlphaFoldDB" id="A0A7W7ZQT2"/>
<reference evidence="2 3" key="1">
    <citation type="submission" date="2020-08" db="EMBL/GenBank/DDBJ databases">
        <title>Genomic Encyclopedia of Type Strains, Phase IV (KMG-V): Genome sequencing to study the core and pangenomes of soil and plant-associated prokaryotes.</title>
        <authorList>
            <person name="Whitman W."/>
        </authorList>
    </citation>
    <scope>NUCLEOTIDE SEQUENCE [LARGE SCALE GENOMIC DNA]</scope>
    <source>
        <strain evidence="2 3">X5P3</strain>
    </source>
</reference>
<evidence type="ECO:0000256" key="1">
    <source>
        <dbReference type="SAM" id="MobiDB-lite"/>
    </source>
</evidence>
<dbReference type="EMBL" id="JACHIO010000010">
    <property type="protein sequence ID" value="MBB5064388.1"/>
    <property type="molecule type" value="Genomic_DNA"/>
</dbReference>
<accession>A0A7W7ZQT2</accession>